<evidence type="ECO:0000313" key="2">
    <source>
        <dbReference type="Proteomes" id="UP000053240"/>
    </source>
</evidence>
<dbReference type="Proteomes" id="UP000053240">
    <property type="component" value="Unassembled WGS sequence"/>
</dbReference>
<accession>A0A0N1PG69</accession>
<dbReference type="EMBL" id="KQ460847">
    <property type="protein sequence ID" value="KPJ11983.1"/>
    <property type="molecule type" value="Genomic_DNA"/>
</dbReference>
<keyword evidence="2" id="KW-1185">Reference proteome</keyword>
<reference evidence="1 2" key="1">
    <citation type="journal article" date="2015" name="Nat. Commun.">
        <title>Outbred genome sequencing and CRISPR/Cas9 gene editing in butterflies.</title>
        <authorList>
            <person name="Li X."/>
            <person name="Fan D."/>
            <person name="Zhang W."/>
            <person name="Liu G."/>
            <person name="Zhang L."/>
            <person name="Zhao L."/>
            <person name="Fang X."/>
            <person name="Chen L."/>
            <person name="Dong Y."/>
            <person name="Chen Y."/>
            <person name="Ding Y."/>
            <person name="Zhao R."/>
            <person name="Feng M."/>
            <person name="Zhu Y."/>
            <person name="Feng Y."/>
            <person name="Jiang X."/>
            <person name="Zhu D."/>
            <person name="Xiang H."/>
            <person name="Feng X."/>
            <person name="Li S."/>
            <person name="Wang J."/>
            <person name="Zhang G."/>
            <person name="Kronforst M.R."/>
            <person name="Wang W."/>
        </authorList>
    </citation>
    <scope>NUCLEOTIDE SEQUENCE [LARGE SCALE GENOMIC DNA]</scope>
    <source>
        <strain evidence="1">Ya'a_city_454_Pm</strain>
        <tissue evidence="1">Whole body</tissue>
    </source>
</reference>
<proteinExistence type="predicted"/>
<sequence length="160" mass="18223">MKVNRLFIADNKYLWDNFFKPKERYESETNTEVLSMDEIIPKNQDAVRAPSFFTAVPPLFNPLNTTVSDTVNEPEPAQEIPSEPQSTEVMVASEDSFVEATPLPTEEHEPITEIIAEYVAETNGVEETIGNFESNQEFLHEEIPEAQTEEVTEHVFDIDD</sequence>
<dbReference type="InParanoid" id="A0A0N1PG69"/>
<protein>
    <submittedName>
        <fullName evidence="1">Uncharacterized protein</fullName>
    </submittedName>
</protein>
<dbReference type="AlphaFoldDB" id="A0A0N1PG69"/>
<evidence type="ECO:0000313" key="1">
    <source>
        <dbReference type="EMBL" id="KPJ11983.1"/>
    </source>
</evidence>
<gene>
    <name evidence="1" type="ORF">RR48_03586</name>
</gene>
<organism evidence="1 2">
    <name type="scientific">Papilio machaon</name>
    <name type="common">Old World swallowtail butterfly</name>
    <dbReference type="NCBI Taxonomy" id="76193"/>
    <lineage>
        <taxon>Eukaryota</taxon>
        <taxon>Metazoa</taxon>
        <taxon>Ecdysozoa</taxon>
        <taxon>Arthropoda</taxon>
        <taxon>Hexapoda</taxon>
        <taxon>Insecta</taxon>
        <taxon>Pterygota</taxon>
        <taxon>Neoptera</taxon>
        <taxon>Endopterygota</taxon>
        <taxon>Lepidoptera</taxon>
        <taxon>Glossata</taxon>
        <taxon>Ditrysia</taxon>
        <taxon>Papilionoidea</taxon>
        <taxon>Papilionidae</taxon>
        <taxon>Papilioninae</taxon>
        <taxon>Papilio</taxon>
    </lineage>
</organism>
<name>A0A0N1PG69_PAPMA</name>